<evidence type="ECO:0000313" key="9">
    <source>
        <dbReference type="EMBL" id="MFI6498668.1"/>
    </source>
</evidence>
<dbReference type="InterPro" id="IPR050297">
    <property type="entry name" value="LipidA_mod_glycosyltrf_83"/>
</dbReference>
<protein>
    <recommendedName>
        <fullName evidence="11">Glycosyltransferase RgtA/B/C/D-like domain-containing protein</fullName>
    </recommendedName>
</protein>
<evidence type="ECO:0000256" key="1">
    <source>
        <dbReference type="ARBA" id="ARBA00004651"/>
    </source>
</evidence>
<evidence type="ECO:0000256" key="3">
    <source>
        <dbReference type="ARBA" id="ARBA00022676"/>
    </source>
</evidence>
<keyword evidence="2" id="KW-1003">Cell membrane</keyword>
<reference evidence="9 10" key="1">
    <citation type="submission" date="2024-10" db="EMBL/GenBank/DDBJ databases">
        <title>The Natural Products Discovery Center: Release of the First 8490 Sequenced Strains for Exploring Actinobacteria Biosynthetic Diversity.</title>
        <authorList>
            <person name="Kalkreuter E."/>
            <person name="Kautsar S.A."/>
            <person name="Yang D."/>
            <person name="Bader C.D."/>
            <person name="Teijaro C.N."/>
            <person name="Fluegel L."/>
            <person name="Davis C.M."/>
            <person name="Simpson J.R."/>
            <person name="Lauterbach L."/>
            <person name="Steele A.D."/>
            <person name="Gui C."/>
            <person name="Meng S."/>
            <person name="Li G."/>
            <person name="Viehrig K."/>
            <person name="Ye F."/>
            <person name="Su P."/>
            <person name="Kiefer A.F."/>
            <person name="Nichols A."/>
            <person name="Cepeda A.J."/>
            <person name="Yan W."/>
            <person name="Fan B."/>
            <person name="Jiang Y."/>
            <person name="Adhikari A."/>
            <person name="Zheng C.-J."/>
            <person name="Schuster L."/>
            <person name="Cowan T.M."/>
            <person name="Smanski M.J."/>
            <person name="Chevrette M.G."/>
            <person name="De Carvalho L.P.S."/>
            <person name="Shen B."/>
        </authorList>
    </citation>
    <scope>NUCLEOTIDE SEQUENCE [LARGE SCALE GENOMIC DNA]</scope>
    <source>
        <strain evidence="9 10">NPDC050545</strain>
    </source>
</reference>
<accession>A0ABW7YRX7</accession>
<evidence type="ECO:0000256" key="7">
    <source>
        <dbReference type="ARBA" id="ARBA00023136"/>
    </source>
</evidence>
<keyword evidence="5 8" id="KW-0812">Transmembrane</keyword>
<keyword evidence="3" id="KW-0328">Glycosyltransferase</keyword>
<keyword evidence="6 8" id="KW-1133">Transmembrane helix</keyword>
<name>A0ABW7YRX7_9ACTN</name>
<comment type="caution">
    <text evidence="9">The sequence shown here is derived from an EMBL/GenBank/DDBJ whole genome shotgun (WGS) entry which is preliminary data.</text>
</comment>
<comment type="subcellular location">
    <subcellularLocation>
        <location evidence="1">Cell membrane</location>
        <topology evidence="1">Multi-pass membrane protein</topology>
    </subcellularLocation>
</comment>
<feature type="transmembrane region" description="Helical" evidence="8">
    <location>
        <begin position="280"/>
        <end position="303"/>
    </location>
</feature>
<proteinExistence type="predicted"/>
<dbReference type="RefSeq" id="WP_397081895.1">
    <property type="nucleotide sequence ID" value="NZ_JBITGY010000003.1"/>
</dbReference>
<feature type="transmembrane region" description="Helical" evidence="8">
    <location>
        <begin position="179"/>
        <end position="211"/>
    </location>
</feature>
<dbReference type="EMBL" id="JBITGY010000003">
    <property type="protein sequence ID" value="MFI6498668.1"/>
    <property type="molecule type" value="Genomic_DNA"/>
</dbReference>
<evidence type="ECO:0000256" key="2">
    <source>
        <dbReference type="ARBA" id="ARBA00022475"/>
    </source>
</evidence>
<keyword evidence="10" id="KW-1185">Reference proteome</keyword>
<evidence type="ECO:0000256" key="6">
    <source>
        <dbReference type="ARBA" id="ARBA00022989"/>
    </source>
</evidence>
<dbReference type="Proteomes" id="UP001612741">
    <property type="component" value="Unassembled WGS sequence"/>
</dbReference>
<feature type="transmembrane region" description="Helical" evidence="8">
    <location>
        <begin position="364"/>
        <end position="382"/>
    </location>
</feature>
<keyword evidence="7 8" id="KW-0472">Membrane</keyword>
<gene>
    <name evidence="9" type="ORF">ACIBG2_14855</name>
</gene>
<feature type="transmembrane region" description="Helical" evidence="8">
    <location>
        <begin position="440"/>
        <end position="460"/>
    </location>
</feature>
<keyword evidence="4" id="KW-0808">Transferase</keyword>
<feature type="transmembrane region" description="Helical" evidence="8">
    <location>
        <begin position="135"/>
        <end position="159"/>
    </location>
</feature>
<feature type="transmembrane region" description="Helical" evidence="8">
    <location>
        <begin position="324"/>
        <end position="344"/>
    </location>
</feature>
<feature type="transmembrane region" description="Helical" evidence="8">
    <location>
        <begin position="223"/>
        <end position="241"/>
    </location>
</feature>
<dbReference type="PANTHER" id="PTHR33908:SF11">
    <property type="entry name" value="MEMBRANE PROTEIN"/>
    <property type="match status" value="1"/>
</dbReference>
<feature type="transmembrane region" description="Helical" evidence="8">
    <location>
        <begin position="389"/>
        <end position="411"/>
    </location>
</feature>
<evidence type="ECO:0000313" key="10">
    <source>
        <dbReference type="Proteomes" id="UP001612741"/>
    </source>
</evidence>
<sequence>MQSSVIDRPVTGPAPQPRRRAFRPIWLLAGGWLAQVLLRLWMFRYHTGPVANPDEVGYLLAARWLAGGPGGDYSGSTFYQGGYPLLLAPVYWVTGDPVTVYRLVVVIGSLAAALAFPLAYLVLRRLSLGRRAALALAFVAGLAPSVLVFSGLALVDAVLPTLVLGWLLALHDLLARRSWLAGAAAGALSGLAMAMHLRGMVVMGVFTVTVLATLRRGSLRPGLAALGSGLLTAGAGTLLNGRLKAALYPGGARDLSGLAADRLTSLDGQLRSLAGALGQLWYLITATWGLAGIGIAAAVVMVARGMRLATRGAGTAGTGGKPGGGLGVMPVPAGALLALTLGIAYTSSAALPDEHRVGNYVYGRYLACVAVAWTLAGLVVLVRARRRTAAAAAAASAGTLAVSGGLAAWYAGNRLTRYNYVAFDFPETAFLTGAPGRLDMAGASAAALILLAGISAAALVRKKALVLLVAAALAVPNAAFAAGLAPKSAPSAGPDGLPAIRHGRVALDTRVEWRIWVHLIHRVHWTAIERVKLPGQPLPRGACTVVAAPEAGAPPAGWRVSGAGQGWVTWSAC</sequence>
<organism evidence="9 10">
    <name type="scientific">Nonomuraea typhae</name>
    <dbReference type="NCBI Taxonomy" id="2603600"/>
    <lineage>
        <taxon>Bacteria</taxon>
        <taxon>Bacillati</taxon>
        <taxon>Actinomycetota</taxon>
        <taxon>Actinomycetes</taxon>
        <taxon>Streptosporangiales</taxon>
        <taxon>Streptosporangiaceae</taxon>
        <taxon>Nonomuraea</taxon>
    </lineage>
</organism>
<feature type="transmembrane region" description="Helical" evidence="8">
    <location>
        <begin position="465"/>
        <end position="485"/>
    </location>
</feature>
<evidence type="ECO:0008006" key="11">
    <source>
        <dbReference type="Google" id="ProtNLM"/>
    </source>
</evidence>
<dbReference type="PANTHER" id="PTHR33908">
    <property type="entry name" value="MANNOSYLTRANSFERASE YKCB-RELATED"/>
    <property type="match status" value="1"/>
</dbReference>
<evidence type="ECO:0000256" key="5">
    <source>
        <dbReference type="ARBA" id="ARBA00022692"/>
    </source>
</evidence>
<evidence type="ECO:0000256" key="4">
    <source>
        <dbReference type="ARBA" id="ARBA00022679"/>
    </source>
</evidence>
<feature type="transmembrane region" description="Helical" evidence="8">
    <location>
        <begin position="25"/>
        <end position="43"/>
    </location>
</feature>
<evidence type="ECO:0000256" key="8">
    <source>
        <dbReference type="SAM" id="Phobius"/>
    </source>
</evidence>
<feature type="transmembrane region" description="Helical" evidence="8">
    <location>
        <begin position="100"/>
        <end position="123"/>
    </location>
</feature>